<evidence type="ECO:0000313" key="3">
    <source>
        <dbReference type="Proteomes" id="UP001154282"/>
    </source>
</evidence>
<sequence length="440" mass="48601">MDSPAVKHISDCFVRPHITTDEMKRPIHLPPWDLLMLSVHYIQKGHLYPKPSAGFHIAEFLRRINHSLSLTLSHFYPLAGRLVTSNSPHDDGSYVVSIDCANSPGARLIHAAADLTISDVLSPTYVPVAVQSFFDHDRAINHDGHTMSLVTIQVTELIDGVFVGCSFNHAVGDGASFWNFLTALSETYRGKTPISRPPVNNRWFPEGCNQIIPLPADQIPSRYESPKLLERFFHFSAESIGKIKSKANYQSGTTKISSFQSLSALVWRGITRARNFPAEKITGCRLATNNRGRMDPPLHPDYFGNSINPMRTSAAVGELLRNDLGWAAWRLHEAVVGHSDEKIKGFVSAWLESPVVYRMEQVFDTDSVMMGSSPRFDKYGIEFGLGKAVALRSGYANKFSGKVTGYPGRDGGGSVDLEICLPPATMAALESDEEFMSCVS</sequence>
<evidence type="ECO:0008006" key="4">
    <source>
        <dbReference type="Google" id="ProtNLM"/>
    </source>
</evidence>
<organism evidence="2 3">
    <name type="scientific">Linum tenue</name>
    <dbReference type="NCBI Taxonomy" id="586396"/>
    <lineage>
        <taxon>Eukaryota</taxon>
        <taxon>Viridiplantae</taxon>
        <taxon>Streptophyta</taxon>
        <taxon>Embryophyta</taxon>
        <taxon>Tracheophyta</taxon>
        <taxon>Spermatophyta</taxon>
        <taxon>Magnoliopsida</taxon>
        <taxon>eudicotyledons</taxon>
        <taxon>Gunneridae</taxon>
        <taxon>Pentapetalae</taxon>
        <taxon>rosids</taxon>
        <taxon>fabids</taxon>
        <taxon>Malpighiales</taxon>
        <taxon>Linaceae</taxon>
        <taxon>Linum</taxon>
    </lineage>
</organism>
<dbReference type="Gene3D" id="3.30.559.10">
    <property type="entry name" value="Chloramphenicol acetyltransferase-like domain"/>
    <property type="match status" value="2"/>
</dbReference>
<dbReference type="Pfam" id="PF02458">
    <property type="entry name" value="Transferase"/>
    <property type="match status" value="1"/>
</dbReference>
<keyword evidence="1" id="KW-0808">Transferase</keyword>
<dbReference type="EMBL" id="CAMGYJ010000005">
    <property type="protein sequence ID" value="CAI0424694.1"/>
    <property type="molecule type" value="Genomic_DNA"/>
</dbReference>
<evidence type="ECO:0000256" key="1">
    <source>
        <dbReference type="ARBA" id="ARBA00022679"/>
    </source>
</evidence>
<dbReference type="PANTHER" id="PTHR31896:SF12">
    <property type="entry name" value="HXXXD-TYPE ACYL-TRANSFERASE FAMILY PROTEIN"/>
    <property type="match status" value="1"/>
</dbReference>
<dbReference type="GO" id="GO:0016740">
    <property type="term" value="F:transferase activity"/>
    <property type="evidence" value="ECO:0007669"/>
    <property type="project" value="UniProtKB-KW"/>
</dbReference>
<gene>
    <name evidence="2" type="ORF">LITE_LOCUS20051</name>
</gene>
<protein>
    <recommendedName>
        <fullName evidence="4">Acetyltransferase</fullName>
    </recommendedName>
</protein>
<evidence type="ECO:0000313" key="2">
    <source>
        <dbReference type="EMBL" id="CAI0424694.1"/>
    </source>
</evidence>
<name>A0AAV0KUL3_9ROSI</name>
<dbReference type="Proteomes" id="UP001154282">
    <property type="component" value="Unassembled WGS sequence"/>
</dbReference>
<keyword evidence="3" id="KW-1185">Reference proteome</keyword>
<dbReference type="AlphaFoldDB" id="A0AAV0KUL3"/>
<reference evidence="2" key="1">
    <citation type="submission" date="2022-08" db="EMBL/GenBank/DDBJ databases">
        <authorList>
            <person name="Gutierrez-Valencia J."/>
        </authorList>
    </citation>
    <scope>NUCLEOTIDE SEQUENCE</scope>
</reference>
<proteinExistence type="predicted"/>
<comment type="caution">
    <text evidence="2">The sequence shown here is derived from an EMBL/GenBank/DDBJ whole genome shotgun (WGS) entry which is preliminary data.</text>
</comment>
<accession>A0AAV0KUL3</accession>
<dbReference type="PANTHER" id="PTHR31896">
    <property type="entry name" value="FAMILY REGULATORY PROTEIN, PUTATIVE (AFU_ORTHOLOGUE AFUA_3G14730)-RELATED"/>
    <property type="match status" value="1"/>
</dbReference>
<dbReference type="InterPro" id="IPR051283">
    <property type="entry name" value="Sec_Metabolite_Acyltrans"/>
</dbReference>
<dbReference type="InterPro" id="IPR023213">
    <property type="entry name" value="CAT-like_dom_sf"/>
</dbReference>